<comment type="subcellular location">
    <subcellularLocation>
        <location evidence="1">Nucleus</location>
    </subcellularLocation>
</comment>
<feature type="domain" description="HTH CENPB-type" evidence="4">
    <location>
        <begin position="106"/>
        <end position="181"/>
    </location>
</feature>
<organism evidence="5 6">
    <name type="scientific">Cephus cinctus</name>
    <name type="common">Wheat stem sawfly</name>
    <dbReference type="NCBI Taxonomy" id="211228"/>
    <lineage>
        <taxon>Eukaryota</taxon>
        <taxon>Metazoa</taxon>
        <taxon>Ecdysozoa</taxon>
        <taxon>Arthropoda</taxon>
        <taxon>Hexapoda</taxon>
        <taxon>Insecta</taxon>
        <taxon>Pterygota</taxon>
        <taxon>Neoptera</taxon>
        <taxon>Endopterygota</taxon>
        <taxon>Hymenoptera</taxon>
        <taxon>Cephoidea</taxon>
        <taxon>Cephidae</taxon>
        <taxon>Cephus</taxon>
    </lineage>
</organism>
<evidence type="ECO:0000259" key="4">
    <source>
        <dbReference type="PROSITE" id="PS51253"/>
    </source>
</evidence>
<sequence length="303" mass="34615">METAESADSLIPLKVSVEGHNKKIIWKKCIKEVIGTTETADSSVISRSTLKRKRTNVERRYTNADLEKALDAVKTGMPLKRASNLYKIPRTTLLYKKRGTLPPVLTSPGPKCILGEENERKLVEWILHMNQSGFPLTRVQLLDSVQLLIKHLKIKTHFKDNRPGRHWYKAFKNRNREIAEKVTQNLTRNQADLSDKKLRGWFCEVQKYFQSNSLLNIDASRVFNCDESAFFLSPNDGSVLTKKGDKTVYNFIKNHEKECLTTLICGSASGELAPPMVHFPYKRIPGYVAARMPRDWAISHSDN</sequence>
<protein>
    <submittedName>
        <fullName evidence="6">Uncharacterized protein LOC112493614</fullName>
    </submittedName>
</protein>
<evidence type="ECO:0000313" key="6">
    <source>
        <dbReference type="RefSeq" id="XP_024943534.1"/>
    </source>
</evidence>
<dbReference type="InterPro" id="IPR007889">
    <property type="entry name" value="HTH_Psq"/>
</dbReference>
<keyword evidence="5" id="KW-1185">Reference proteome</keyword>
<dbReference type="SUPFAM" id="SSF46689">
    <property type="entry name" value="Homeodomain-like"/>
    <property type="match status" value="1"/>
</dbReference>
<keyword evidence="2" id="KW-0238">DNA-binding</keyword>
<dbReference type="GO" id="GO:0003677">
    <property type="term" value="F:DNA binding"/>
    <property type="evidence" value="ECO:0007669"/>
    <property type="project" value="UniProtKB-KW"/>
</dbReference>
<dbReference type="InterPro" id="IPR006600">
    <property type="entry name" value="HTH_CenpB_DNA-bd_dom"/>
</dbReference>
<dbReference type="GeneID" id="112493614"/>
<reference evidence="6" key="1">
    <citation type="submission" date="2025-08" db="UniProtKB">
        <authorList>
            <consortium name="RefSeq"/>
        </authorList>
    </citation>
    <scope>IDENTIFICATION</scope>
</reference>
<dbReference type="InterPro" id="IPR050863">
    <property type="entry name" value="CenT-Element_Derived"/>
</dbReference>
<evidence type="ECO:0000313" key="5">
    <source>
        <dbReference type="Proteomes" id="UP000694920"/>
    </source>
</evidence>
<dbReference type="GO" id="GO:0005634">
    <property type="term" value="C:nucleus"/>
    <property type="evidence" value="ECO:0007669"/>
    <property type="project" value="UniProtKB-SubCell"/>
</dbReference>
<keyword evidence="3" id="KW-0539">Nucleus</keyword>
<dbReference type="RefSeq" id="XP_024943534.1">
    <property type="nucleotide sequence ID" value="XM_025087766.1"/>
</dbReference>
<dbReference type="Proteomes" id="UP000694920">
    <property type="component" value="Unplaced"/>
</dbReference>
<name>A0AAJ7W3V2_CEPCN</name>
<accession>A0AAJ7W3V2</accession>
<gene>
    <name evidence="6" type="primary">LOC112493614</name>
</gene>
<evidence type="ECO:0000256" key="3">
    <source>
        <dbReference type="ARBA" id="ARBA00023242"/>
    </source>
</evidence>
<dbReference type="PANTHER" id="PTHR19303:SF74">
    <property type="entry name" value="POGO TRANSPOSABLE ELEMENT WITH KRAB DOMAIN"/>
    <property type="match status" value="1"/>
</dbReference>
<dbReference type="Pfam" id="PF03221">
    <property type="entry name" value="HTH_Tnp_Tc5"/>
    <property type="match status" value="1"/>
</dbReference>
<dbReference type="Gene3D" id="1.10.10.60">
    <property type="entry name" value="Homeodomain-like"/>
    <property type="match status" value="1"/>
</dbReference>
<dbReference type="KEGG" id="ccin:112493614"/>
<dbReference type="AlphaFoldDB" id="A0AAJ7W3V2"/>
<proteinExistence type="predicted"/>
<dbReference type="PANTHER" id="PTHR19303">
    <property type="entry name" value="TRANSPOSON"/>
    <property type="match status" value="1"/>
</dbReference>
<dbReference type="InterPro" id="IPR009057">
    <property type="entry name" value="Homeodomain-like_sf"/>
</dbReference>
<dbReference type="PROSITE" id="PS51253">
    <property type="entry name" value="HTH_CENPB"/>
    <property type="match status" value="1"/>
</dbReference>
<evidence type="ECO:0000256" key="2">
    <source>
        <dbReference type="ARBA" id="ARBA00023125"/>
    </source>
</evidence>
<dbReference type="Pfam" id="PF05225">
    <property type="entry name" value="HTH_psq"/>
    <property type="match status" value="1"/>
</dbReference>
<evidence type="ECO:0000256" key="1">
    <source>
        <dbReference type="ARBA" id="ARBA00004123"/>
    </source>
</evidence>